<dbReference type="eggNOG" id="ENOG5032ETX">
    <property type="taxonomic scope" value="Bacteria"/>
</dbReference>
<evidence type="ECO:0000313" key="3">
    <source>
        <dbReference type="Proteomes" id="UP000027442"/>
    </source>
</evidence>
<feature type="chain" id="PRO_5001665410" description="Lipoprotein" evidence="1">
    <location>
        <begin position="22"/>
        <end position="344"/>
    </location>
</feature>
<keyword evidence="1" id="KW-0732">Signal</keyword>
<proteinExistence type="predicted"/>
<sequence>MKKNFFKSMLALSCAAFFALAFTACNNDVDTPIKEIDHKLHEDPAKVTVQLVQGHMHANWLYVDTEGGFHQDSESKAKYLKRIQEITYEVKPGKGWTLAEGSADKFYVVKAHDYSEKKGFENPAPVYLLFIKYYNAKGEYINGQFVTNGQDAIHQHFFTVENVKELMSGKEIASKLNTPDYIDYKYTDTTPWDKTVKYDDAKLTGTTNPIGLKGVMKFLKDDVTMDLRIRLYHGYKGKKDPRTGQFSPYYRFSPTQLQQGTWDINFTVPVVVYADREDYIEEEAFKEDMDIDNFPVNGFKNDVSNKLINRIMKAFNLSWTEALRDYHTSIFTTAPHDLGKGIWL</sequence>
<dbReference type="AlphaFoldDB" id="A0A069QJV1"/>
<dbReference type="PATRIC" id="fig|1122985.7.peg.944"/>
<dbReference type="HOGENOM" id="CLU_076529_0_0_10"/>
<reference evidence="2 3" key="1">
    <citation type="submission" date="2013-08" db="EMBL/GenBank/DDBJ databases">
        <authorList>
            <person name="Weinstock G."/>
            <person name="Sodergren E."/>
            <person name="Wylie T."/>
            <person name="Fulton L."/>
            <person name="Fulton R."/>
            <person name="Fronick C."/>
            <person name="O'Laughlin M."/>
            <person name="Godfrey J."/>
            <person name="Miner T."/>
            <person name="Herter B."/>
            <person name="Appelbaum E."/>
            <person name="Cordes M."/>
            <person name="Lek S."/>
            <person name="Wollam A."/>
            <person name="Pepin K.H."/>
            <person name="Palsikar V.B."/>
            <person name="Mitreva M."/>
            <person name="Wilson R.K."/>
        </authorList>
    </citation>
    <scope>NUCLEOTIDE SEQUENCE [LARGE SCALE GENOMIC DNA]</scope>
    <source>
        <strain evidence="2 3">ATCC 15930</strain>
    </source>
</reference>
<comment type="caution">
    <text evidence="2">The sequence shown here is derived from an EMBL/GenBank/DDBJ whole genome shotgun (WGS) entry which is preliminary data.</text>
</comment>
<gene>
    <name evidence="2" type="ORF">HMPREF1991_00912</name>
</gene>
<evidence type="ECO:0000313" key="2">
    <source>
        <dbReference type="EMBL" id="KDR52957.1"/>
    </source>
</evidence>
<feature type="signal peptide" evidence="1">
    <location>
        <begin position="1"/>
        <end position="21"/>
    </location>
</feature>
<keyword evidence="3" id="KW-1185">Reference proteome</keyword>
<dbReference type="EMBL" id="JNGW01000035">
    <property type="protein sequence ID" value="KDR52957.1"/>
    <property type="molecule type" value="Genomic_DNA"/>
</dbReference>
<dbReference type="Proteomes" id="UP000027442">
    <property type="component" value="Unassembled WGS sequence"/>
</dbReference>
<organism evidence="2 3">
    <name type="scientific">Hoylesella loescheii DSM 19665 = JCM 12249 = ATCC 15930</name>
    <dbReference type="NCBI Taxonomy" id="1122985"/>
    <lineage>
        <taxon>Bacteria</taxon>
        <taxon>Pseudomonadati</taxon>
        <taxon>Bacteroidota</taxon>
        <taxon>Bacteroidia</taxon>
        <taxon>Bacteroidales</taxon>
        <taxon>Prevotellaceae</taxon>
        <taxon>Hoylesella</taxon>
    </lineage>
</organism>
<evidence type="ECO:0008006" key="4">
    <source>
        <dbReference type="Google" id="ProtNLM"/>
    </source>
</evidence>
<dbReference type="RefSeq" id="WP_033404069.1">
    <property type="nucleotide sequence ID" value="NZ_KB899210.1"/>
</dbReference>
<accession>A0A069QJV1</accession>
<protein>
    <recommendedName>
        <fullName evidence="4">Lipoprotein</fullName>
    </recommendedName>
</protein>
<evidence type="ECO:0000256" key="1">
    <source>
        <dbReference type="SAM" id="SignalP"/>
    </source>
</evidence>
<dbReference type="PROSITE" id="PS51257">
    <property type="entry name" value="PROKAR_LIPOPROTEIN"/>
    <property type="match status" value="1"/>
</dbReference>
<name>A0A069QJV1_HOYLO</name>